<dbReference type="InParanoid" id="A0A3N4KWD6"/>
<dbReference type="OrthoDB" id="5371685at2759"/>
<protein>
    <submittedName>
        <fullName evidence="2">Uncharacterized protein</fullName>
    </submittedName>
</protein>
<dbReference type="EMBL" id="ML119116">
    <property type="protein sequence ID" value="RPB14853.1"/>
    <property type="molecule type" value="Genomic_DNA"/>
</dbReference>
<evidence type="ECO:0000256" key="1">
    <source>
        <dbReference type="SAM" id="MobiDB-lite"/>
    </source>
</evidence>
<accession>A0A3N4KWD6</accession>
<dbReference type="AlphaFoldDB" id="A0A3N4KWD6"/>
<reference evidence="2 3" key="1">
    <citation type="journal article" date="2018" name="Nat. Ecol. Evol.">
        <title>Pezizomycetes genomes reveal the molecular basis of ectomycorrhizal truffle lifestyle.</title>
        <authorList>
            <person name="Murat C."/>
            <person name="Payen T."/>
            <person name="Noel B."/>
            <person name="Kuo A."/>
            <person name="Morin E."/>
            <person name="Chen J."/>
            <person name="Kohler A."/>
            <person name="Krizsan K."/>
            <person name="Balestrini R."/>
            <person name="Da Silva C."/>
            <person name="Montanini B."/>
            <person name="Hainaut M."/>
            <person name="Levati E."/>
            <person name="Barry K.W."/>
            <person name="Belfiori B."/>
            <person name="Cichocki N."/>
            <person name="Clum A."/>
            <person name="Dockter R.B."/>
            <person name="Fauchery L."/>
            <person name="Guy J."/>
            <person name="Iotti M."/>
            <person name="Le Tacon F."/>
            <person name="Lindquist E.A."/>
            <person name="Lipzen A."/>
            <person name="Malagnac F."/>
            <person name="Mello A."/>
            <person name="Molinier V."/>
            <person name="Miyauchi S."/>
            <person name="Poulain J."/>
            <person name="Riccioni C."/>
            <person name="Rubini A."/>
            <person name="Sitrit Y."/>
            <person name="Splivallo R."/>
            <person name="Traeger S."/>
            <person name="Wang M."/>
            <person name="Zifcakova L."/>
            <person name="Wipf D."/>
            <person name="Zambonelli A."/>
            <person name="Paolocci F."/>
            <person name="Nowrousian M."/>
            <person name="Ottonello S."/>
            <person name="Baldrian P."/>
            <person name="Spatafora J.W."/>
            <person name="Henrissat B."/>
            <person name="Nagy L.G."/>
            <person name="Aury J.M."/>
            <person name="Wincker P."/>
            <person name="Grigoriev I.V."/>
            <person name="Bonfante P."/>
            <person name="Martin F.M."/>
        </authorList>
    </citation>
    <scope>NUCLEOTIDE SEQUENCE [LARGE SCALE GENOMIC DNA]</scope>
    <source>
        <strain evidence="2 3">CCBAS932</strain>
    </source>
</reference>
<dbReference type="Proteomes" id="UP000277580">
    <property type="component" value="Unassembled WGS sequence"/>
</dbReference>
<organism evidence="2 3">
    <name type="scientific">Morchella conica CCBAS932</name>
    <dbReference type="NCBI Taxonomy" id="1392247"/>
    <lineage>
        <taxon>Eukaryota</taxon>
        <taxon>Fungi</taxon>
        <taxon>Dikarya</taxon>
        <taxon>Ascomycota</taxon>
        <taxon>Pezizomycotina</taxon>
        <taxon>Pezizomycetes</taxon>
        <taxon>Pezizales</taxon>
        <taxon>Morchellaceae</taxon>
        <taxon>Morchella</taxon>
    </lineage>
</organism>
<feature type="region of interest" description="Disordered" evidence="1">
    <location>
        <begin position="320"/>
        <end position="358"/>
    </location>
</feature>
<evidence type="ECO:0000313" key="2">
    <source>
        <dbReference type="EMBL" id="RPB14853.1"/>
    </source>
</evidence>
<sequence length="358" mass="40322">MISGIPVQSFIPPLCSNRALDTIFSLTRNIKTTDLAAVTITRSHPFTARISFPSPSSKLLALLQWREIQKLPPKKTETIMDGESVVTTAPPPTRCPADPACRRSFGGTTAQKNLNSHLKNVHTEYYRTYVRPIKGPKRINHDAYIRQKQKDPEKVKRHRLLARLRKQARKEQVECMKRQRSPSPPRAPDQGLLAIDMGNPYFVLESECGMFVGHTKGDLMRCDVVKMLEGLASNASRNVAAAAKIRNAIAVARSQEKEALAADYYRYRRALQDVETFAERQTSYQAELSHIRERRLAPEGFLDEQAVQVRVEELLERYAQRSKTGGESTGSDNGNHDKLDDRDGEGEPEVIVGDSEIR</sequence>
<feature type="compositionally biased region" description="Polar residues" evidence="1">
    <location>
        <begin position="321"/>
        <end position="333"/>
    </location>
</feature>
<evidence type="ECO:0000313" key="3">
    <source>
        <dbReference type="Proteomes" id="UP000277580"/>
    </source>
</evidence>
<keyword evidence="3" id="KW-1185">Reference proteome</keyword>
<name>A0A3N4KWD6_9PEZI</name>
<gene>
    <name evidence="2" type="ORF">P167DRAFT_47024</name>
</gene>
<proteinExistence type="predicted"/>